<keyword evidence="5" id="KW-1185">Reference proteome</keyword>
<dbReference type="EMBL" id="CP055903">
    <property type="protein sequence ID" value="QKX64089.1"/>
    <property type="molecule type" value="Genomic_DNA"/>
</dbReference>
<dbReference type="GO" id="GO:0016651">
    <property type="term" value="F:oxidoreductase activity, acting on NAD(P)H"/>
    <property type="evidence" value="ECO:0007669"/>
    <property type="project" value="InterPro"/>
</dbReference>
<evidence type="ECO:0000256" key="2">
    <source>
        <dbReference type="ARBA" id="ARBA00023002"/>
    </source>
</evidence>
<reference evidence="5" key="1">
    <citation type="submission" date="2020-06" db="EMBL/GenBank/DDBJ databases">
        <title>A chromosome-scale genome assembly of Talaromyces rugulosus W13939.</title>
        <authorList>
            <person name="Wang B."/>
            <person name="Guo L."/>
            <person name="Ye K."/>
            <person name="Wang L."/>
        </authorList>
    </citation>
    <scope>NUCLEOTIDE SEQUENCE [LARGE SCALE GENOMIC DNA]</scope>
    <source>
        <strain evidence="5">W13939</strain>
    </source>
</reference>
<dbReference type="KEGG" id="trg:TRUGW13939_11262"/>
<evidence type="ECO:0000256" key="1">
    <source>
        <dbReference type="ARBA" id="ARBA00008072"/>
    </source>
</evidence>
<organism evidence="4 5">
    <name type="scientific">Talaromyces rugulosus</name>
    <name type="common">Penicillium rugulosum</name>
    <dbReference type="NCBI Taxonomy" id="121627"/>
    <lineage>
        <taxon>Eukaryota</taxon>
        <taxon>Fungi</taxon>
        <taxon>Dikarya</taxon>
        <taxon>Ascomycota</taxon>
        <taxon>Pezizomycotina</taxon>
        <taxon>Eurotiomycetes</taxon>
        <taxon>Eurotiomycetidae</taxon>
        <taxon>Eurotiales</taxon>
        <taxon>Trichocomaceae</taxon>
        <taxon>Talaromyces</taxon>
        <taxon>Talaromyces sect. Islandici</taxon>
    </lineage>
</organism>
<dbReference type="InterPro" id="IPR036291">
    <property type="entry name" value="NAD(P)-bd_dom_sf"/>
</dbReference>
<dbReference type="Pfam" id="PF08240">
    <property type="entry name" value="ADH_N"/>
    <property type="match status" value="1"/>
</dbReference>
<dbReference type="InterPro" id="IPR020843">
    <property type="entry name" value="ER"/>
</dbReference>
<dbReference type="PANTHER" id="PTHR45348">
    <property type="entry name" value="HYPOTHETICAL OXIDOREDUCTASE (EUROFUNG)"/>
    <property type="match status" value="1"/>
</dbReference>
<evidence type="ECO:0000313" key="5">
    <source>
        <dbReference type="Proteomes" id="UP000509510"/>
    </source>
</evidence>
<gene>
    <name evidence="4" type="ORF">TRUGW13939_11262</name>
</gene>
<dbReference type="Gene3D" id="3.40.50.720">
    <property type="entry name" value="NAD(P)-binding Rossmann-like Domain"/>
    <property type="match status" value="1"/>
</dbReference>
<accession>A0A7H8RC93</accession>
<dbReference type="AlphaFoldDB" id="A0A7H8RC93"/>
<dbReference type="InterPro" id="IPR047122">
    <property type="entry name" value="Trans-enoyl_RdTase-like"/>
</dbReference>
<dbReference type="InterPro" id="IPR013154">
    <property type="entry name" value="ADH-like_N"/>
</dbReference>
<proteinExistence type="inferred from homology"/>
<dbReference type="RefSeq" id="XP_035350263.1">
    <property type="nucleotide sequence ID" value="XM_035494370.1"/>
</dbReference>
<feature type="domain" description="Enoyl reductase (ER)" evidence="3">
    <location>
        <begin position="9"/>
        <end position="332"/>
    </location>
</feature>
<dbReference type="Proteomes" id="UP000509510">
    <property type="component" value="Chromosome VI"/>
</dbReference>
<dbReference type="CDD" id="cd08249">
    <property type="entry name" value="enoyl_reductase_like"/>
    <property type="match status" value="1"/>
</dbReference>
<dbReference type="PANTHER" id="PTHR45348:SF5">
    <property type="entry name" value="OXIDOREDUCTASE, PUTATIVE (AFU_ORTHOLOGUE AFUA_8G01420)-RELATED"/>
    <property type="match status" value="1"/>
</dbReference>
<dbReference type="GeneID" id="55998740"/>
<dbReference type="SUPFAM" id="SSF50129">
    <property type="entry name" value="GroES-like"/>
    <property type="match status" value="1"/>
</dbReference>
<evidence type="ECO:0000313" key="4">
    <source>
        <dbReference type="EMBL" id="QKX64089.1"/>
    </source>
</evidence>
<evidence type="ECO:0000259" key="3">
    <source>
        <dbReference type="SMART" id="SM00829"/>
    </source>
</evidence>
<dbReference type="Gene3D" id="3.90.180.10">
    <property type="entry name" value="Medium-chain alcohol dehydrogenases, catalytic domain"/>
    <property type="match status" value="1"/>
</dbReference>
<dbReference type="SMART" id="SM00829">
    <property type="entry name" value="PKS_ER"/>
    <property type="match status" value="1"/>
</dbReference>
<protein>
    <recommendedName>
        <fullName evidence="3">Enoyl reductase (ER) domain-containing protein</fullName>
    </recommendedName>
</protein>
<comment type="similarity">
    <text evidence="1">Belongs to the zinc-containing alcohol dehydrogenase family.</text>
</comment>
<name>A0A7H8RC93_TALRU</name>
<dbReference type="InterPro" id="IPR011032">
    <property type="entry name" value="GroES-like_sf"/>
</dbReference>
<sequence>MYETVIRAGPVAEVIESPIPTPKPDQVVIKVVVSGSNPKDWKLPQWLDEVINQGDDIAGVVHAVGAGVTEFKVGDRVAAFHEMRTPGGSYAEYAVAWAYTTFHLPEKTTFEEASTIPLAALTAAVALFGNLSLPTPFSPAQEQIPLVIYGGSSAVGAFAIKLARQANIHPLFVVAGSGASYVESLIDSSKGDRIIDYRPGPDHVVKEIQNAVNASEKDTVKYALDAITLEATWTTLAKALDPKQGSYTGVLPFDKKVFPDAIKAIQTTVGSVHKSPSEEPGKADLGFVFSQLFSKGLKDGWFSGHPYEVVPNGLEGVEGALKNLKEGKNSALKYVFRIEDTPRLKK</sequence>
<keyword evidence="2" id="KW-0560">Oxidoreductase</keyword>
<dbReference type="OrthoDB" id="3233595at2759"/>
<dbReference type="SUPFAM" id="SSF51735">
    <property type="entry name" value="NAD(P)-binding Rossmann-fold domains"/>
    <property type="match status" value="1"/>
</dbReference>